<evidence type="ECO:0000256" key="12">
    <source>
        <dbReference type="ARBA" id="ARBA00042373"/>
    </source>
</evidence>
<evidence type="ECO:0000256" key="4">
    <source>
        <dbReference type="ARBA" id="ARBA00022475"/>
    </source>
</evidence>
<proteinExistence type="predicted"/>
<evidence type="ECO:0000256" key="7">
    <source>
        <dbReference type="ARBA" id="ARBA00023180"/>
    </source>
</evidence>
<keyword evidence="5" id="KW-0378">Hydrolase</keyword>
<dbReference type="SUPFAM" id="SSF102645">
    <property type="entry name" value="CoaB-like"/>
    <property type="match status" value="1"/>
</dbReference>
<keyword evidence="9" id="KW-0961">Cell wall biogenesis/degradation</keyword>
<dbReference type="GO" id="GO:0005886">
    <property type="term" value="C:plasma membrane"/>
    <property type="evidence" value="ECO:0007669"/>
    <property type="project" value="UniProtKB-SubCell"/>
</dbReference>
<comment type="catalytic activity">
    <reaction evidence="1">
        <text>Hydrolysis of (1-&gt;3)-beta-D-glucosidic linkages in (1-&gt;3)-beta-D-glucans.</text>
        <dbReference type="EC" id="3.2.1.39"/>
    </reaction>
</comment>
<dbReference type="GO" id="GO:0006629">
    <property type="term" value="P:lipid metabolic process"/>
    <property type="evidence" value="ECO:0007669"/>
    <property type="project" value="InterPro"/>
</dbReference>
<gene>
    <name evidence="15" type="ORF">THRCLA_03766</name>
</gene>
<reference evidence="15 16" key="1">
    <citation type="journal article" date="2014" name="Genome Biol. Evol.">
        <title>The secreted proteins of Achlya hypogyna and Thraustotheca clavata identify the ancestral oomycete secretome and reveal gene acquisitions by horizontal gene transfer.</title>
        <authorList>
            <person name="Misner I."/>
            <person name="Blouin N."/>
            <person name="Leonard G."/>
            <person name="Richards T.A."/>
            <person name="Lane C.E."/>
        </authorList>
    </citation>
    <scope>NUCLEOTIDE SEQUENCE [LARGE SCALE GENOMIC DNA]</scope>
    <source>
        <strain evidence="15 16">ATCC 34112</strain>
    </source>
</reference>
<evidence type="ECO:0000256" key="1">
    <source>
        <dbReference type="ARBA" id="ARBA00000382"/>
    </source>
</evidence>
<evidence type="ECO:0000256" key="2">
    <source>
        <dbReference type="ARBA" id="ARBA00004236"/>
    </source>
</evidence>
<protein>
    <recommendedName>
        <fullName evidence="3">glucan endo-1,3-beta-D-glucosidase</fullName>
        <ecNumber evidence="3">3.2.1.39</ecNumber>
    </recommendedName>
    <alternativeName>
        <fullName evidence="13">Endo-1,3-beta-glucanase btgC</fullName>
    </alternativeName>
    <alternativeName>
        <fullName evidence="12">Laminarinase btgC</fullName>
    </alternativeName>
</protein>
<dbReference type="Gene3D" id="3.40.50.10300">
    <property type="entry name" value="CoaB-like"/>
    <property type="match status" value="1"/>
</dbReference>
<evidence type="ECO:0000256" key="9">
    <source>
        <dbReference type="ARBA" id="ARBA00023316"/>
    </source>
</evidence>
<evidence type="ECO:0000256" key="5">
    <source>
        <dbReference type="ARBA" id="ARBA00022801"/>
    </source>
</evidence>
<dbReference type="EC" id="3.2.1.39" evidence="3"/>
<keyword evidence="8" id="KW-0119">Carbohydrate metabolism</keyword>
<dbReference type="GO" id="GO:0071555">
    <property type="term" value="P:cell wall organization"/>
    <property type="evidence" value="ECO:0007669"/>
    <property type="project" value="UniProtKB-KW"/>
</dbReference>
<comment type="caution">
    <text evidence="15">The sequence shown here is derived from an EMBL/GenBank/DDBJ whole genome shotgun (WGS) entry which is preliminary data.</text>
</comment>
<organism evidence="15 16">
    <name type="scientific">Thraustotheca clavata</name>
    <dbReference type="NCBI Taxonomy" id="74557"/>
    <lineage>
        <taxon>Eukaryota</taxon>
        <taxon>Sar</taxon>
        <taxon>Stramenopiles</taxon>
        <taxon>Oomycota</taxon>
        <taxon>Saprolegniomycetes</taxon>
        <taxon>Saprolegniales</taxon>
        <taxon>Achlyaceae</taxon>
        <taxon>Thraustotheca</taxon>
    </lineage>
</organism>
<dbReference type="InterPro" id="IPR050732">
    <property type="entry name" value="Beta-glucan_modifiers"/>
</dbReference>
<dbReference type="PANTHER" id="PTHR16631:SF17">
    <property type="entry name" value="GLUCAN ENDO-1,3-BETA-GLUCOSIDASE BTGC"/>
    <property type="match status" value="1"/>
</dbReference>
<keyword evidence="4" id="KW-1003">Cell membrane</keyword>
<evidence type="ECO:0000313" key="15">
    <source>
        <dbReference type="EMBL" id="OQS03946.1"/>
    </source>
</evidence>
<dbReference type="SUPFAM" id="SSF140860">
    <property type="entry name" value="Pseudo ankyrin repeat-like"/>
    <property type="match status" value="1"/>
</dbReference>
<evidence type="ECO:0000256" key="6">
    <source>
        <dbReference type="ARBA" id="ARBA00023136"/>
    </source>
</evidence>
<dbReference type="InterPro" id="IPR029058">
    <property type="entry name" value="AB_hydrolase_fold"/>
</dbReference>
<dbReference type="Gene3D" id="1.25.40.20">
    <property type="entry name" value="Ankyrin repeat-containing domain"/>
    <property type="match status" value="1"/>
</dbReference>
<dbReference type="STRING" id="74557.A0A1W0A104"/>
<accession>A0A1W0A104</accession>
<dbReference type="PANTHER" id="PTHR16631">
    <property type="entry name" value="GLUCAN 1,3-BETA-GLUCOSIDASE"/>
    <property type="match status" value="1"/>
</dbReference>
<name>A0A1W0A104_9STRA</name>
<evidence type="ECO:0000256" key="13">
    <source>
        <dbReference type="ARBA" id="ARBA00043078"/>
    </source>
</evidence>
<keyword evidence="16" id="KW-1185">Reference proteome</keyword>
<comment type="subcellular location">
    <subcellularLocation>
        <location evidence="2">Cell membrane</location>
    </subcellularLocation>
</comment>
<dbReference type="SUPFAM" id="SSF51445">
    <property type="entry name" value="(Trans)glycosidases"/>
    <property type="match status" value="1"/>
</dbReference>
<dbReference type="GO" id="GO:0000272">
    <property type="term" value="P:polysaccharide catabolic process"/>
    <property type="evidence" value="ECO:0007669"/>
    <property type="project" value="UniProtKB-KW"/>
</dbReference>
<evidence type="ECO:0000256" key="8">
    <source>
        <dbReference type="ARBA" id="ARBA00023277"/>
    </source>
</evidence>
<dbReference type="SUPFAM" id="SSF53474">
    <property type="entry name" value="alpha/beta-Hydrolases"/>
    <property type="match status" value="1"/>
</dbReference>
<dbReference type="Gene3D" id="3.40.50.1820">
    <property type="entry name" value="alpha/beta hydrolase"/>
    <property type="match status" value="1"/>
</dbReference>
<keyword evidence="10" id="KW-0624">Polysaccharide degradation</keyword>
<dbReference type="InterPro" id="IPR036770">
    <property type="entry name" value="Ankyrin_rpt-contain_sf"/>
</dbReference>
<keyword evidence="7" id="KW-0325">Glycoprotein</keyword>
<dbReference type="InterPro" id="IPR017853">
    <property type="entry name" value="GH"/>
</dbReference>
<comment type="function">
    <text evidence="11">Glucanases play a role in cell expansion during growth, in cell-cell fusion during mating, and in spore release during sporulation. This enzyme may be involved in beta-glucan degradation. Active on laminarin and lichenan.</text>
</comment>
<dbReference type="Proteomes" id="UP000243217">
    <property type="component" value="Unassembled WGS sequence"/>
</dbReference>
<evidence type="ECO:0000313" key="16">
    <source>
        <dbReference type="Proteomes" id="UP000243217"/>
    </source>
</evidence>
<dbReference type="EMBL" id="JNBS01000711">
    <property type="protein sequence ID" value="OQS03946.1"/>
    <property type="molecule type" value="Genomic_DNA"/>
</dbReference>
<dbReference type="Pfam" id="PF01764">
    <property type="entry name" value="Lipase_3"/>
    <property type="match status" value="1"/>
</dbReference>
<dbReference type="OrthoDB" id="70224at2759"/>
<dbReference type="InterPro" id="IPR002921">
    <property type="entry name" value="Fungal_lipase-type"/>
</dbReference>
<evidence type="ECO:0000259" key="14">
    <source>
        <dbReference type="Pfam" id="PF01764"/>
    </source>
</evidence>
<feature type="domain" description="Fungal lipase-type" evidence="14">
    <location>
        <begin position="1413"/>
        <end position="1531"/>
    </location>
</feature>
<dbReference type="GO" id="GO:0042973">
    <property type="term" value="F:glucan endo-1,3-beta-D-glucosidase activity"/>
    <property type="evidence" value="ECO:0007669"/>
    <property type="project" value="UniProtKB-EC"/>
</dbReference>
<dbReference type="Gene3D" id="3.20.20.80">
    <property type="entry name" value="Glycosidases"/>
    <property type="match status" value="1"/>
</dbReference>
<evidence type="ECO:0000256" key="3">
    <source>
        <dbReference type="ARBA" id="ARBA00012780"/>
    </source>
</evidence>
<evidence type="ECO:0000256" key="11">
    <source>
        <dbReference type="ARBA" id="ARBA00037649"/>
    </source>
</evidence>
<keyword evidence="6" id="KW-0472">Membrane</keyword>
<evidence type="ECO:0000256" key="10">
    <source>
        <dbReference type="ARBA" id="ARBA00023326"/>
    </source>
</evidence>
<dbReference type="InterPro" id="IPR035929">
    <property type="entry name" value="CoaB-like_sf"/>
</dbReference>
<sequence length="1685" mass="188241">MQLAAAAIVNDHLSFLQYLVAEHGVDLTQNLCCIVSRVNPRLYCERHREYLAMDIAAKYGYFDMLKYLHKGGNQSCSVRTMDDAAFNGNFEMVKWLHVNRTERCSPNILDRILCPLVCSPGEGYMEIIDYLRINFDVKFTDEAMEMPAGNNASLNLVKVLHDQYHVKCTRRAILKAVMNGYKNLDVIRYLYDNRCEELTKDDLYRATRWLIMSEKTGLILDFGVVERDDQILPVIHQSLKKRFLYGLSIGAIGIVGMVALSSSKKAEFSEANSPLPAQVARNLDSGLGSWGGMFKIVNNLPQVCTYEAKSVTWFSPNGQGSLAMGEIVDTGPFSGYYTLGIQENVFAKCAYPGTCAWDNRASDNYCYNFNVDADCRVLYNDCPYPAGVFGINEGKSAAPDGRVRYTITGEIDQGICKLTVNPTGSVAYPGVAYDNYNWGSIHDHFRIISERFDTIRTYQTYMYEYNAIDVAAQNNLKIYAGVWIRDGLDFNTDLQAAVDGTKRHPNTVRAIFIGNEGLMNGKSISDITSAIHQAREAFAAAGLGNIRNGTVQTDGAWLSNPTLADECDIVGVNIYPFFGESPQSASNPINDLSVRWDSIYATFGSKAMITESGWPFGGGDNGIHQSSYDNAQSYFNQFVEWSKTKGGESPIYFMFHDNPSKGGFEAQFGLAHEDGKWKYDFPPVSDHSTSASINAPKLRQHQRNRVTSKHGGSGAIVMEKDNTESLQFKDNYLSIKSTNNQAEYDGLINALQLAKTPKFTHSCSEEAMNDTAFNGHFEIVKYLHMNRTERYSHKILDNMLWPLLFSREGCMRIIEYLRTELGLKFSGKASSLMELWGTLRHKISGGSVDSDSDAYVKQFFDATPEEESWAVGEMRENVKNFVAQHIADGRRVALVTSGSATVPLSNQGTMDAVSYGDRGAASAEQFLRAGYAVIFLHRQGSLAPFSRHFQRYIQDNVFMSMCHMDEDGSLVFQSNDEERKHFIADVLENSQETANRLFYLRFTSVQQYLHYLRMAAEQLDVVGMRGIVLLAASVLDYYVPSSTTTAIYSNLNADSMPISPSRKEKDALTLNLVRTPNLIRKIRKEYAPKSFFITLKSVEDKNLMHEAAYNDIERWGVDLVVADSPMLPGEIALISEQEEIIVTPKQKDEDVELDTLCAASIVEAHRNFTTSRTILKQSKSLLLMTAKFSMMKENDTLNEDADGNKNVPFKVGVRIRVDRSLGDASPVYELKRVFQNEGHAARCHIWERVNGESSVMVAFSPAGTPDTLKALWGDFWGGWAEDEIEEFKEQMGHVSLGSALYGIAQGVTATVGGDYSQAHQMLSYIGSKIGLAWSEGEQTRIRQALSNMFAVNFNRGLVEWKGLHTIDDLHIAMGAHPFLQRSGTMTSQEAAMLAQASFRKKPRMGSGDMDESDDHKDAEIVKVHKAMLSYFDDMVADGMIDAALPYVAKGVPMHVTGYSMGGMLGQLFCLKLADVSFSKYRKNLQNITAVFFGTPRVGDAGFAARLKMMYGGYQLLNVMHPLDTVHAYPPTSEGYADAMLKVFLKEDGATIGRRRATPFSVLPISRSVDKMIDTAKARSSGTEKCSLCGRTDHETDHHRCRYCTRRGDHRGDNCPYRAEGCVLCGSKKHATGEHRCSVCQQFGHRGRDCHQQGNVGMLELLAYFRFHDFLYYNSNLKKSVEFTAG</sequence>